<gene>
    <name evidence="2" type="ORF">P608_18230</name>
</gene>
<evidence type="ECO:0000313" key="3">
    <source>
        <dbReference type="Proteomes" id="UP000029549"/>
    </source>
</evidence>
<dbReference type="InterPro" id="IPR050678">
    <property type="entry name" value="DNA_Partitioning_ATPase"/>
</dbReference>
<reference evidence="2 3" key="1">
    <citation type="submission" date="2013-09" db="EMBL/GenBank/DDBJ databases">
        <title>High correlation between genotypes and phenotypes of environmental bacteria Comamonas testosteroni strains.</title>
        <authorList>
            <person name="Liu L."/>
            <person name="Zhu W."/>
            <person name="Xia X."/>
            <person name="Xu B."/>
            <person name="Luo M."/>
            <person name="Wang G."/>
        </authorList>
    </citation>
    <scope>NUCLEOTIDE SEQUENCE [LARGE SCALE GENOMIC DNA]</scope>
    <source>
        <strain evidence="2 3">DF2</strain>
    </source>
</reference>
<dbReference type="CDD" id="cd02042">
    <property type="entry name" value="ParAB_family"/>
    <property type="match status" value="1"/>
</dbReference>
<sequence>MRKRLDTTLKRPPGDLMNKVIKRKHKGKAKVVSFSNQKGGVGKSTVCIQSAFYLAIKEQAKTLVLDFDAQGNTSSRLVPHETNSEGELVPVYSGTRVVDLFKKDIGPIEVIHCPCGVDLIHTLKNDHDLSEIETGLTLVDALNPRENLRELIQQYDYVLIDCPPSLGRKLYAALAMSTHVVAPVKLSGFAYDGLEGLLRTLIGVQHSTNPDLEILGVFINDRTSSLSHERAEEKIRAAIPDLVFKNTIRNRPPLDTATSDGVPIWTLPYAHVAAKEVLAVIKELLSKVNKK</sequence>
<dbReference type="AlphaFoldDB" id="A0A0E3BU55"/>
<protein>
    <submittedName>
        <fullName evidence="2">Cobyric acid synthase CobQ</fullName>
    </submittedName>
</protein>
<proteinExistence type="predicted"/>
<dbReference type="InterPro" id="IPR027417">
    <property type="entry name" value="P-loop_NTPase"/>
</dbReference>
<organism evidence="2 3">
    <name type="scientific">Comamonas thiooxydans</name>
    <dbReference type="NCBI Taxonomy" id="363952"/>
    <lineage>
        <taxon>Bacteria</taxon>
        <taxon>Pseudomonadati</taxon>
        <taxon>Pseudomonadota</taxon>
        <taxon>Betaproteobacteria</taxon>
        <taxon>Burkholderiales</taxon>
        <taxon>Comamonadaceae</taxon>
        <taxon>Comamonas</taxon>
    </lineage>
</organism>
<comment type="caution">
    <text evidence="2">The sequence shown here is derived from an EMBL/GenBank/DDBJ whole genome shotgun (WGS) entry which is preliminary data.</text>
</comment>
<dbReference type="SUPFAM" id="SSF52540">
    <property type="entry name" value="P-loop containing nucleoside triphosphate hydrolases"/>
    <property type="match status" value="1"/>
</dbReference>
<accession>A0A0E3BU55</accession>
<feature type="domain" description="AAA" evidence="1">
    <location>
        <begin position="29"/>
        <end position="214"/>
    </location>
</feature>
<evidence type="ECO:0000259" key="1">
    <source>
        <dbReference type="Pfam" id="PF13614"/>
    </source>
</evidence>
<evidence type="ECO:0000313" key="2">
    <source>
        <dbReference type="EMBL" id="KGH08309.1"/>
    </source>
</evidence>
<dbReference type="Proteomes" id="UP000029549">
    <property type="component" value="Unassembled WGS sequence"/>
</dbReference>
<name>A0A0E3BU55_9BURK</name>
<dbReference type="InterPro" id="IPR025669">
    <property type="entry name" value="AAA_dom"/>
</dbReference>
<dbReference type="Pfam" id="PF13614">
    <property type="entry name" value="AAA_31"/>
    <property type="match status" value="1"/>
</dbReference>
<dbReference type="PANTHER" id="PTHR13696:SF99">
    <property type="entry name" value="COBYRINIC ACID AC-DIAMIDE SYNTHASE"/>
    <property type="match status" value="1"/>
</dbReference>
<dbReference type="EMBL" id="AWTP01000123">
    <property type="protein sequence ID" value="KGH08309.1"/>
    <property type="molecule type" value="Genomic_DNA"/>
</dbReference>
<keyword evidence="3" id="KW-1185">Reference proteome</keyword>
<dbReference type="PANTHER" id="PTHR13696">
    <property type="entry name" value="P-LOOP CONTAINING NUCLEOSIDE TRIPHOSPHATE HYDROLASE"/>
    <property type="match status" value="1"/>
</dbReference>
<dbReference type="Gene3D" id="3.40.50.300">
    <property type="entry name" value="P-loop containing nucleotide triphosphate hydrolases"/>
    <property type="match status" value="1"/>
</dbReference>